<organism evidence="1 2">
    <name type="scientific">Euplotes crassus</name>
    <dbReference type="NCBI Taxonomy" id="5936"/>
    <lineage>
        <taxon>Eukaryota</taxon>
        <taxon>Sar</taxon>
        <taxon>Alveolata</taxon>
        <taxon>Ciliophora</taxon>
        <taxon>Intramacronucleata</taxon>
        <taxon>Spirotrichea</taxon>
        <taxon>Hypotrichia</taxon>
        <taxon>Euplotida</taxon>
        <taxon>Euplotidae</taxon>
        <taxon>Moneuplotes</taxon>
    </lineage>
</organism>
<sequence length="145" mass="16352">MLTDLSEDIGCQELTDRLDKIRLIPHFSPKESILISNKGSPKRDEKIKLALPSSSFRIRQQHKKTFKLVSELSIIKSEELDSVSDESSSNCLVQLKKSSKVMGMNGILQSSSRTHFRSKKLFSSTLQQSFVKIPPRGISPDKFNS</sequence>
<protein>
    <submittedName>
        <fullName evidence="1">Uncharacterized protein</fullName>
    </submittedName>
</protein>
<proteinExistence type="predicted"/>
<gene>
    <name evidence="1" type="ORF">ECRASSUSDP1_LOCUS11645</name>
</gene>
<evidence type="ECO:0000313" key="1">
    <source>
        <dbReference type="EMBL" id="CAI2370334.1"/>
    </source>
</evidence>
<dbReference type="EMBL" id="CAMPGE010011505">
    <property type="protein sequence ID" value="CAI2370334.1"/>
    <property type="molecule type" value="Genomic_DNA"/>
</dbReference>
<keyword evidence="2" id="KW-1185">Reference proteome</keyword>
<accession>A0AAD1UK97</accession>
<reference evidence="1" key="1">
    <citation type="submission" date="2023-07" db="EMBL/GenBank/DDBJ databases">
        <authorList>
            <consortium name="AG Swart"/>
            <person name="Singh M."/>
            <person name="Singh A."/>
            <person name="Seah K."/>
            <person name="Emmerich C."/>
        </authorList>
    </citation>
    <scope>NUCLEOTIDE SEQUENCE</scope>
    <source>
        <strain evidence="1">DP1</strain>
    </source>
</reference>
<name>A0AAD1UK97_EUPCR</name>
<comment type="caution">
    <text evidence="1">The sequence shown here is derived from an EMBL/GenBank/DDBJ whole genome shotgun (WGS) entry which is preliminary data.</text>
</comment>
<dbReference type="AlphaFoldDB" id="A0AAD1UK97"/>
<evidence type="ECO:0000313" key="2">
    <source>
        <dbReference type="Proteomes" id="UP001295684"/>
    </source>
</evidence>
<dbReference type="Proteomes" id="UP001295684">
    <property type="component" value="Unassembled WGS sequence"/>
</dbReference>